<proteinExistence type="predicted"/>
<protein>
    <recommendedName>
        <fullName evidence="6">Zn(2)-C6 fungal-type domain-containing protein</fullName>
    </recommendedName>
</protein>
<evidence type="ECO:0000256" key="1">
    <source>
        <dbReference type="ARBA" id="ARBA00023015"/>
    </source>
</evidence>
<keyword evidence="3" id="KW-0804">Transcription</keyword>
<dbReference type="PROSITE" id="PS00463">
    <property type="entry name" value="ZN2_CY6_FUNGAL_1"/>
    <property type="match status" value="1"/>
</dbReference>
<keyword evidence="4" id="KW-0539">Nucleus</keyword>
<evidence type="ECO:0000256" key="4">
    <source>
        <dbReference type="ARBA" id="ARBA00023242"/>
    </source>
</evidence>
<dbReference type="InterPro" id="IPR053187">
    <property type="entry name" value="Notoamide_regulator"/>
</dbReference>
<evidence type="ECO:0000256" key="5">
    <source>
        <dbReference type="SAM" id="MobiDB-lite"/>
    </source>
</evidence>
<feature type="region of interest" description="Disordered" evidence="5">
    <location>
        <begin position="145"/>
        <end position="199"/>
    </location>
</feature>
<dbReference type="PANTHER" id="PTHR47256">
    <property type="entry name" value="ZN(II)2CYS6 TRANSCRIPTION FACTOR (EUROFUNG)-RELATED"/>
    <property type="match status" value="1"/>
</dbReference>
<keyword evidence="1" id="KW-0805">Transcription regulation</keyword>
<dbReference type="InterPro" id="IPR036864">
    <property type="entry name" value="Zn2-C6_fun-type_DNA-bd_sf"/>
</dbReference>
<dbReference type="PROSITE" id="PS50048">
    <property type="entry name" value="ZN2_CY6_FUNGAL_2"/>
    <property type="match status" value="1"/>
</dbReference>
<feature type="compositionally biased region" description="Low complexity" evidence="5">
    <location>
        <begin position="232"/>
        <end position="242"/>
    </location>
</feature>
<evidence type="ECO:0000256" key="2">
    <source>
        <dbReference type="ARBA" id="ARBA00023125"/>
    </source>
</evidence>
<keyword evidence="2" id="KW-0238">DNA-binding</keyword>
<dbReference type="EMBL" id="MU404354">
    <property type="protein sequence ID" value="KAI1612654.1"/>
    <property type="molecule type" value="Genomic_DNA"/>
</dbReference>
<dbReference type="GO" id="GO:0008270">
    <property type="term" value="F:zinc ion binding"/>
    <property type="evidence" value="ECO:0007669"/>
    <property type="project" value="InterPro"/>
</dbReference>
<dbReference type="Gene3D" id="4.10.240.10">
    <property type="entry name" value="Zn(2)-C6 fungal-type DNA-binding domain"/>
    <property type="match status" value="1"/>
</dbReference>
<name>A0AAN6IEK7_9EURO</name>
<dbReference type="Pfam" id="PF00172">
    <property type="entry name" value="Zn_clus"/>
    <property type="match status" value="1"/>
</dbReference>
<organism evidence="7 8">
    <name type="scientific">Exophiala viscosa</name>
    <dbReference type="NCBI Taxonomy" id="2486360"/>
    <lineage>
        <taxon>Eukaryota</taxon>
        <taxon>Fungi</taxon>
        <taxon>Dikarya</taxon>
        <taxon>Ascomycota</taxon>
        <taxon>Pezizomycotina</taxon>
        <taxon>Eurotiomycetes</taxon>
        <taxon>Chaetothyriomycetidae</taxon>
        <taxon>Chaetothyriales</taxon>
        <taxon>Herpotrichiellaceae</taxon>
        <taxon>Exophiala</taxon>
    </lineage>
</organism>
<gene>
    <name evidence="7" type="ORF">EDD36DRAFT_452246</name>
</gene>
<evidence type="ECO:0000313" key="7">
    <source>
        <dbReference type="EMBL" id="KAI1612654.1"/>
    </source>
</evidence>
<feature type="compositionally biased region" description="Polar residues" evidence="5">
    <location>
        <begin position="304"/>
        <end position="330"/>
    </location>
</feature>
<evidence type="ECO:0000259" key="6">
    <source>
        <dbReference type="PROSITE" id="PS50048"/>
    </source>
</evidence>
<feature type="compositionally biased region" description="Polar residues" evidence="5">
    <location>
        <begin position="152"/>
        <end position="161"/>
    </location>
</feature>
<dbReference type="InterPro" id="IPR021833">
    <property type="entry name" value="DUF3425"/>
</dbReference>
<sequence length="571" mass="64125">MPSSPKAKQMNPTKEGQPSKLAKPKKRQPSARISAACEACKKRKTKCTGGPPPCQLCQTMGTECVIDLSLDMRRRAALQRTIDESKSYQGSLDGLIEGIRYGPSHHLESLFQYIRSGASRDESMNAIQRFLKDSEDQGLDHTMLTQEDLAESPSTETQQALSPEDMDGLHAHSGRHASSFRSGSSEPSKRRQVPDSPTVASLLSTLKTSSLSDGEELLRRFMTTETTEKYISPPWSASSSKSLFDRPSSFAEQPDMVERSTWHPALQMRSPTSWPEGQPQNQRQYSEAVSSSSRSDHSSRSQSTTRGTPRRTNLPQHINTDIPMSSTPQASSATVPYLELVSTPIPFTPAPNNWDLCVAQEDQATRLRIPRHLVLPLTIPDDSYMTKQMLEQGIHVADVLGSNDEVSVDLFFRDRTNKDKFDCASWACEVFRSYDTDVFARLGSSYMLTLMMRWLLVPTPESYQKVPEMMKPTPYQCMVPHVPAIETIPIPPVRDAAIHRLRDWLTPLINCNWSVNWRHGMDAAVERSPTTGATILTSRFTKHVTDYDNWSVGRTFLEHFPEVAGRIRLHD</sequence>
<dbReference type="Proteomes" id="UP001203852">
    <property type="component" value="Unassembled WGS sequence"/>
</dbReference>
<dbReference type="Pfam" id="PF11905">
    <property type="entry name" value="DUF3425"/>
    <property type="match status" value="1"/>
</dbReference>
<dbReference type="AlphaFoldDB" id="A0AAN6IEK7"/>
<evidence type="ECO:0000256" key="3">
    <source>
        <dbReference type="ARBA" id="ARBA00023163"/>
    </source>
</evidence>
<accession>A0AAN6IEK7</accession>
<dbReference type="GO" id="GO:0000981">
    <property type="term" value="F:DNA-binding transcription factor activity, RNA polymerase II-specific"/>
    <property type="evidence" value="ECO:0007669"/>
    <property type="project" value="InterPro"/>
</dbReference>
<comment type="caution">
    <text evidence="7">The sequence shown here is derived from an EMBL/GenBank/DDBJ whole genome shotgun (WGS) entry which is preliminary data.</text>
</comment>
<dbReference type="SUPFAM" id="SSF57701">
    <property type="entry name" value="Zn2/Cys6 DNA-binding domain"/>
    <property type="match status" value="1"/>
</dbReference>
<reference evidence="7" key="1">
    <citation type="journal article" date="2022" name="bioRxiv">
        <title>Deciphering the potential niche of two novel black yeast fungi from a biological soil crust based on their genomes, phenotypes, and melanin regulation.</title>
        <authorList>
            <consortium name="DOE Joint Genome Institute"/>
            <person name="Carr E.C."/>
            <person name="Barton Q."/>
            <person name="Grambo S."/>
            <person name="Sullivan M."/>
            <person name="Renfro C.M."/>
            <person name="Kuo A."/>
            <person name="Pangilinan J."/>
            <person name="Lipzen A."/>
            <person name="Keymanesh K."/>
            <person name="Savage E."/>
            <person name="Barry K."/>
            <person name="Grigoriev I.V."/>
            <person name="Riekhof W.R."/>
            <person name="Harris S.S."/>
        </authorList>
    </citation>
    <scope>NUCLEOTIDE SEQUENCE</scope>
    <source>
        <strain evidence="7">JF 03-4F</strain>
    </source>
</reference>
<feature type="compositionally biased region" description="Polar residues" evidence="5">
    <location>
        <begin position="269"/>
        <end position="281"/>
    </location>
</feature>
<feature type="compositionally biased region" description="Low complexity" evidence="5">
    <location>
        <begin position="282"/>
        <end position="293"/>
    </location>
</feature>
<feature type="region of interest" description="Disordered" evidence="5">
    <location>
        <begin position="268"/>
        <end position="330"/>
    </location>
</feature>
<dbReference type="GO" id="GO:0003677">
    <property type="term" value="F:DNA binding"/>
    <property type="evidence" value="ECO:0007669"/>
    <property type="project" value="UniProtKB-KW"/>
</dbReference>
<feature type="region of interest" description="Disordered" evidence="5">
    <location>
        <begin position="1"/>
        <end position="33"/>
    </location>
</feature>
<feature type="domain" description="Zn(2)-C6 fungal-type" evidence="6">
    <location>
        <begin position="36"/>
        <end position="66"/>
    </location>
</feature>
<dbReference type="CDD" id="cd00067">
    <property type="entry name" value="GAL4"/>
    <property type="match status" value="1"/>
</dbReference>
<evidence type="ECO:0000313" key="8">
    <source>
        <dbReference type="Proteomes" id="UP001203852"/>
    </source>
</evidence>
<feature type="region of interest" description="Disordered" evidence="5">
    <location>
        <begin position="228"/>
        <end position="254"/>
    </location>
</feature>
<dbReference type="SMART" id="SM00066">
    <property type="entry name" value="GAL4"/>
    <property type="match status" value="1"/>
</dbReference>
<dbReference type="PANTHER" id="PTHR47256:SF10">
    <property type="entry name" value="ZN(II)2CYS6 TRANSCRIPTION FACTOR (EUROFUNG)"/>
    <property type="match status" value="1"/>
</dbReference>
<keyword evidence="8" id="KW-1185">Reference proteome</keyword>
<dbReference type="InterPro" id="IPR001138">
    <property type="entry name" value="Zn2Cys6_DnaBD"/>
</dbReference>